<dbReference type="SUPFAM" id="SSF54236">
    <property type="entry name" value="Ubiquitin-like"/>
    <property type="match status" value="1"/>
</dbReference>
<gene>
    <name evidence="3" type="ORF">K2173_002033</name>
</gene>
<reference evidence="3 4" key="1">
    <citation type="submission" date="2021-09" db="EMBL/GenBank/DDBJ databases">
        <title>Genomic insights and catalytic innovation underlie evolution of tropane alkaloids biosynthesis.</title>
        <authorList>
            <person name="Wang Y.-J."/>
            <person name="Tian T."/>
            <person name="Huang J.-P."/>
            <person name="Huang S.-X."/>
        </authorList>
    </citation>
    <scope>NUCLEOTIDE SEQUENCE [LARGE SCALE GENOMIC DNA]</scope>
    <source>
        <strain evidence="3">KIB-2018</strain>
        <tissue evidence="3">Leaf</tissue>
    </source>
</reference>
<dbReference type="Gene3D" id="3.10.20.90">
    <property type="entry name" value="Phosphatidylinositol 3-kinase Catalytic Subunit, Chain A, domain 1"/>
    <property type="match status" value="1"/>
</dbReference>
<dbReference type="AlphaFoldDB" id="A0AAV8SPG4"/>
<dbReference type="PANTHER" id="PTHR13042">
    <property type="entry name" value="UBIQUITIN-LIKE PROTEIN 5"/>
    <property type="match status" value="1"/>
</dbReference>
<sequence length="73" mass="8564">MFVVLNARFETKVRVECQPNTTIKELKEKASSQTGTPCDKMKIRKWWMTLEDDKTLQQYRVGDGDGLDLYTYN</sequence>
<keyword evidence="1" id="KW-0833">Ubl conjugation pathway</keyword>
<dbReference type="EMBL" id="JAIWQS010000009">
    <property type="protein sequence ID" value="KAJ8754135.1"/>
    <property type="molecule type" value="Genomic_DNA"/>
</dbReference>
<dbReference type="Proteomes" id="UP001159364">
    <property type="component" value="Linkage Group LG09"/>
</dbReference>
<feature type="domain" description="Ubiquitin-like" evidence="2">
    <location>
        <begin position="1"/>
        <end position="73"/>
    </location>
</feature>
<dbReference type="InterPro" id="IPR029071">
    <property type="entry name" value="Ubiquitin-like_domsf"/>
</dbReference>
<evidence type="ECO:0000256" key="1">
    <source>
        <dbReference type="ARBA" id="ARBA00022786"/>
    </source>
</evidence>
<proteinExistence type="predicted"/>
<dbReference type="InterPro" id="IPR039732">
    <property type="entry name" value="Hub1/Ubl5"/>
</dbReference>
<name>A0AAV8SPG4_9ROSI</name>
<evidence type="ECO:0000313" key="4">
    <source>
        <dbReference type="Proteomes" id="UP001159364"/>
    </source>
</evidence>
<keyword evidence="4" id="KW-1185">Reference proteome</keyword>
<dbReference type="Pfam" id="PF00240">
    <property type="entry name" value="ubiquitin"/>
    <property type="match status" value="1"/>
</dbReference>
<organism evidence="3 4">
    <name type="scientific">Erythroxylum novogranatense</name>
    <dbReference type="NCBI Taxonomy" id="1862640"/>
    <lineage>
        <taxon>Eukaryota</taxon>
        <taxon>Viridiplantae</taxon>
        <taxon>Streptophyta</taxon>
        <taxon>Embryophyta</taxon>
        <taxon>Tracheophyta</taxon>
        <taxon>Spermatophyta</taxon>
        <taxon>Magnoliopsida</taxon>
        <taxon>eudicotyledons</taxon>
        <taxon>Gunneridae</taxon>
        <taxon>Pentapetalae</taxon>
        <taxon>rosids</taxon>
        <taxon>fabids</taxon>
        <taxon>Malpighiales</taxon>
        <taxon>Erythroxylaceae</taxon>
        <taxon>Erythroxylum</taxon>
    </lineage>
</organism>
<accession>A0AAV8SPG4</accession>
<comment type="caution">
    <text evidence="3">The sequence shown here is derived from an EMBL/GenBank/DDBJ whole genome shotgun (WGS) entry which is preliminary data.</text>
</comment>
<dbReference type="InterPro" id="IPR000626">
    <property type="entry name" value="Ubiquitin-like_dom"/>
</dbReference>
<evidence type="ECO:0000259" key="2">
    <source>
        <dbReference type="PROSITE" id="PS50053"/>
    </source>
</evidence>
<protein>
    <recommendedName>
        <fullName evidence="2">Ubiquitin-like domain-containing protein</fullName>
    </recommendedName>
</protein>
<dbReference type="PROSITE" id="PS50053">
    <property type="entry name" value="UBIQUITIN_2"/>
    <property type="match status" value="1"/>
</dbReference>
<evidence type="ECO:0000313" key="3">
    <source>
        <dbReference type="EMBL" id="KAJ8754135.1"/>
    </source>
</evidence>